<evidence type="ECO:0000313" key="1">
    <source>
        <dbReference type="EMBL" id="KAI4327013.1"/>
    </source>
</evidence>
<organism evidence="1 2">
    <name type="scientific">Bauhinia variegata</name>
    <name type="common">Purple orchid tree</name>
    <name type="synonym">Phanera variegata</name>
    <dbReference type="NCBI Taxonomy" id="167791"/>
    <lineage>
        <taxon>Eukaryota</taxon>
        <taxon>Viridiplantae</taxon>
        <taxon>Streptophyta</taxon>
        <taxon>Embryophyta</taxon>
        <taxon>Tracheophyta</taxon>
        <taxon>Spermatophyta</taxon>
        <taxon>Magnoliopsida</taxon>
        <taxon>eudicotyledons</taxon>
        <taxon>Gunneridae</taxon>
        <taxon>Pentapetalae</taxon>
        <taxon>rosids</taxon>
        <taxon>fabids</taxon>
        <taxon>Fabales</taxon>
        <taxon>Fabaceae</taxon>
        <taxon>Cercidoideae</taxon>
        <taxon>Cercideae</taxon>
        <taxon>Bauhiniinae</taxon>
        <taxon>Bauhinia</taxon>
    </lineage>
</organism>
<gene>
    <name evidence="1" type="ORF">L6164_019518</name>
</gene>
<accession>A0ACB9MS04</accession>
<name>A0ACB9MS04_BAUVA</name>
<keyword evidence="2" id="KW-1185">Reference proteome</keyword>
<proteinExistence type="predicted"/>
<sequence length="249" mass="28378">MLVQKRNSDINQNNASVSTIKLKVKYGTCYHEIRISSHASFGELKKMLAEPTGLHPQDQKLFFKKKERDSKSYLDLARVKDGSKMVLIEDIDSRERRRLETIKLANRERNSKCLAEIKVEVDKLAKQVAALEESASTGGIVSEMDVGNWTDNLMRILIKLDDIVAEGDLKLQQREQVRSVRKLIESLDTRKMPKSIPQKNEDKQKIHLGVKKSTAILQKNMESSAEQVAKQPLTQSESVVVTTKWEVFD</sequence>
<comment type="caution">
    <text evidence="1">The sequence shown here is derived from an EMBL/GenBank/DDBJ whole genome shotgun (WGS) entry which is preliminary data.</text>
</comment>
<dbReference type="EMBL" id="CM039433">
    <property type="protein sequence ID" value="KAI4327013.1"/>
    <property type="molecule type" value="Genomic_DNA"/>
</dbReference>
<evidence type="ECO:0000313" key="2">
    <source>
        <dbReference type="Proteomes" id="UP000828941"/>
    </source>
</evidence>
<protein>
    <submittedName>
        <fullName evidence="1">Uncharacterized protein</fullName>
    </submittedName>
</protein>
<reference evidence="1 2" key="1">
    <citation type="journal article" date="2022" name="DNA Res.">
        <title>Chromosomal-level genome assembly of the orchid tree Bauhinia variegata (Leguminosae; Cercidoideae) supports the allotetraploid origin hypothesis of Bauhinia.</title>
        <authorList>
            <person name="Zhong Y."/>
            <person name="Chen Y."/>
            <person name="Zheng D."/>
            <person name="Pang J."/>
            <person name="Liu Y."/>
            <person name="Luo S."/>
            <person name="Meng S."/>
            <person name="Qian L."/>
            <person name="Wei D."/>
            <person name="Dai S."/>
            <person name="Zhou R."/>
        </authorList>
    </citation>
    <scope>NUCLEOTIDE SEQUENCE [LARGE SCALE GENOMIC DNA]</scope>
    <source>
        <strain evidence="1">BV-YZ2020</strain>
    </source>
</reference>
<dbReference type="Proteomes" id="UP000828941">
    <property type="component" value="Chromosome 8"/>
</dbReference>